<dbReference type="Proteomes" id="UP000664209">
    <property type="component" value="Unassembled WGS sequence"/>
</dbReference>
<dbReference type="EMBL" id="JAGEMK010000008">
    <property type="protein sequence ID" value="MBO1752899.1"/>
    <property type="molecule type" value="Genomic_DNA"/>
</dbReference>
<organism evidence="1 2">
    <name type="scientific">Actinotalea soli</name>
    <dbReference type="NCBI Taxonomy" id="2819234"/>
    <lineage>
        <taxon>Bacteria</taxon>
        <taxon>Bacillati</taxon>
        <taxon>Actinomycetota</taxon>
        <taxon>Actinomycetes</taxon>
        <taxon>Micrococcales</taxon>
        <taxon>Cellulomonadaceae</taxon>
        <taxon>Actinotalea</taxon>
    </lineage>
</organism>
<protein>
    <recommendedName>
        <fullName evidence="3">SRPBCC domain-containing protein</fullName>
    </recommendedName>
</protein>
<accession>A0A939LVI3</accession>
<dbReference type="RefSeq" id="WP_208056586.1">
    <property type="nucleotide sequence ID" value="NZ_JAGEMK010000008.1"/>
</dbReference>
<evidence type="ECO:0008006" key="3">
    <source>
        <dbReference type="Google" id="ProtNLM"/>
    </source>
</evidence>
<keyword evidence="2" id="KW-1185">Reference proteome</keyword>
<dbReference type="SUPFAM" id="SSF55961">
    <property type="entry name" value="Bet v1-like"/>
    <property type="match status" value="1"/>
</dbReference>
<evidence type="ECO:0000313" key="1">
    <source>
        <dbReference type="EMBL" id="MBO1752899.1"/>
    </source>
</evidence>
<name>A0A939LVI3_9CELL</name>
<proteinExistence type="predicted"/>
<evidence type="ECO:0000313" key="2">
    <source>
        <dbReference type="Proteomes" id="UP000664209"/>
    </source>
</evidence>
<comment type="caution">
    <text evidence="1">The sequence shown here is derived from an EMBL/GenBank/DDBJ whole genome shotgun (WGS) entry which is preliminary data.</text>
</comment>
<reference evidence="1" key="1">
    <citation type="submission" date="2021-03" db="EMBL/GenBank/DDBJ databases">
        <title>Actinotalea soli sp. nov., isolated from soil.</title>
        <authorList>
            <person name="Ping W."/>
            <person name="Zhang J."/>
        </authorList>
    </citation>
    <scope>NUCLEOTIDE SEQUENCE</scope>
    <source>
        <strain evidence="1">BY-33</strain>
    </source>
</reference>
<sequence length="246" mass="26917">MSTEDRVLVDIAVRATPDAVWAALRDPDQIHRWFGWDDDGLAAEIQQIFVDEPTEDPAARTLVWPDGDRIALEPISELSTRLVISRKDGTTDGDMVGAYDAVDEGWITFAHQLQFALERHPGAERRTVSALGVDLGSEDHALLKDLGLRPLGDAPVGSAYAVERADGSRFTGEIAFQTDLQIGLTVAEEEHALLVVARTPPSAAPPHGVAMFVLNTYGLDDARIAQVEQRWTAWWAPTTVEDDLTP</sequence>
<gene>
    <name evidence="1" type="ORF">J4G33_13885</name>
</gene>
<dbReference type="AlphaFoldDB" id="A0A939LVI3"/>